<evidence type="ECO:0000313" key="3">
    <source>
        <dbReference type="Proteomes" id="UP000199398"/>
    </source>
</evidence>
<evidence type="ECO:0000313" key="2">
    <source>
        <dbReference type="EMBL" id="SFO95467.1"/>
    </source>
</evidence>
<dbReference type="AlphaFoldDB" id="A0A1I5LE16"/>
<dbReference type="SUPFAM" id="SSF56784">
    <property type="entry name" value="HAD-like"/>
    <property type="match status" value="1"/>
</dbReference>
<dbReference type="Gene3D" id="3.40.50.1000">
    <property type="entry name" value="HAD superfamily/HAD-like"/>
    <property type="match status" value="1"/>
</dbReference>
<reference evidence="1 4" key="2">
    <citation type="submission" date="2018-10" db="EMBL/GenBank/DDBJ databases">
        <title>Sequencing the genomes of 1000 actinobacteria strains.</title>
        <authorList>
            <person name="Klenk H.-P."/>
        </authorList>
    </citation>
    <scope>NUCLEOTIDE SEQUENCE [LARGE SCALE GENOMIC DNA]</scope>
    <source>
        <strain evidence="1 4">DSM 45119</strain>
    </source>
</reference>
<dbReference type="InterPro" id="IPR006439">
    <property type="entry name" value="HAD-SF_hydro_IA"/>
</dbReference>
<dbReference type="EMBL" id="RBXX01000002">
    <property type="protein sequence ID" value="RKT85461.1"/>
    <property type="molecule type" value="Genomic_DNA"/>
</dbReference>
<proteinExistence type="predicted"/>
<keyword evidence="4" id="KW-1185">Reference proteome</keyword>
<dbReference type="Pfam" id="PF00702">
    <property type="entry name" value="Hydrolase"/>
    <property type="match status" value="1"/>
</dbReference>
<organism evidence="2 3">
    <name type="scientific">Saccharopolyspora antimicrobica</name>
    <dbReference type="NCBI Taxonomy" id="455193"/>
    <lineage>
        <taxon>Bacteria</taxon>
        <taxon>Bacillati</taxon>
        <taxon>Actinomycetota</taxon>
        <taxon>Actinomycetes</taxon>
        <taxon>Pseudonocardiales</taxon>
        <taxon>Pseudonocardiaceae</taxon>
        <taxon>Saccharopolyspora</taxon>
    </lineage>
</organism>
<keyword evidence="1" id="KW-0378">Hydrolase</keyword>
<evidence type="ECO:0000313" key="4">
    <source>
        <dbReference type="Proteomes" id="UP000270697"/>
    </source>
</evidence>
<dbReference type="InterPro" id="IPR036412">
    <property type="entry name" value="HAD-like_sf"/>
</dbReference>
<dbReference type="InterPro" id="IPR023214">
    <property type="entry name" value="HAD_sf"/>
</dbReference>
<gene>
    <name evidence="1" type="ORF">ATL45_3805</name>
    <name evidence="2" type="ORF">SAMN05421805_13045</name>
</gene>
<dbReference type="NCBIfam" id="TIGR01509">
    <property type="entry name" value="HAD-SF-IA-v3"/>
    <property type="match status" value="1"/>
</dbReference>
<dbReference type="PANTHER" id="PTHR43611">
    <property type="entry name" value="ALPHA-D-GLUCOSE 1-PHOSPHATE PHOSPHATASE"/>
    <property type="match status" value="1"/>
</dbReference>
<dbReference type="EMBL" id="FOUP01000030">
    <property type="protein sequence ID" value="SFO95467.1"/>
    <property type="molecule type" value="Genomic_DNA"/>
</dbReference>
<evidence type="ECO:0000313" key="1">
    <source>
        <dbReference type="EMBL" id="RKT85461.1"/>
    </source>
</evidence>
<accession>A0A1I5LE16</accession>
<reference evidence="2 3" key="1">
    <citation type="submission" date="2016-10" db="EMBL/GenBank/DDBJ databases">
        <authorList>
            <person name="de Groot N.N."/>
        </authorList>
    </citation>
    <scope>NUCLEOTIDE SEQUENCE [LARGE SCALE GENOMIC DNA]</scope>
    <source>
        <strain evidence="2 3">CPCC 201259</strain>
    </source>
</reference>
<dbReference type="PANTHER" id="PTHR43611:SF3">
    <property type="entry name" value="FLAVIN MONONUCLEOTIDE HYDROLASE 1, CHLOROPLATIC"/>
    <property type="match status" value="1"/>
</dbReference>
<sequence length="146" mass="15493">MWVTVLPVELRGLLLDYAGVLDDRGRAGAPPLLEVAHHARRSGISTAVVSNASGLPDPRIADLFDTVVLSGAVAVAKPSREIYLLTARRLGLEPGQCVFVDDLQRNVVGAVDAGMVGVHHRGVDSTIAELTVLFDLQLPPDLVVRG</sequence>
<dbReference type="Proteomes" id="UP000270697">
    <property type="component" value="Unassembled WGS sequence"/>
</dbReference>
<dbReference type="STRING" id="455193.SAMN05421805_13045"/>
<name>A0A1I5LE16_9PSEU</name>
<protein>
    <submittedName>
        <fullName evidence="1">HAD superfamily hydrolase (TIGR01509 family)</fullName>
    </submittedName>
    <submittedName>
        <fullName evidence="2">Haloacid dehalogenase superfamily, subfamily IA, variant 3 with third motif having DD or ED</fullName>
    </submittedName>
</protein>
<dbReference type="GO" id="GO:0016787">
    <property type="term" value="F:hydrolase activity"/>
    <property type="evidence" value="ECO:0007669"/>
    <property type="project" value="UniProtKB-KW"/>
</dbReference>
<dbReference type="Proteomes" id="UP000199398">
    <property type="component" value="Unassembled WGS sequence"/>
</dbReference>